<dbReference type="Gene3D" id="1.10.260.40">
    <property type="entry name" value="lambda repressor-like DNA-binding domains"/>
    <property type="match status" value="1"/>
</dbReference>
<dbReference type="Proteomes" id="UP001597541">
    <property type="component" value="Unassembled WGS sequence"/>
</dbReference>
<keyword evidence="6" id="KW-1185">Reference proteome</keyword>
<evidence type="ECO:0000256" key="1">
    <source>
        <dbReference type="ARBA" id="ARBA00023015"/>
    </source>
</evidence>
<dbReference type="EMBL" id="JBHUME010000007">
    <property type="protein sequence ID" value="MFD2612451.1"/>
    <property type="molecule type" value="Genomic_DNA"/>
</dbReference>
<dbReference type="PRINTS" id="PR00036">
    <property type="entry name" value="HTHLACI"/>
</dbReference>
<dbReference type="InterPro" id="IPR000843">
    <property type="entry name" value="HTH_LacI"/>
</dbReference>
<dbReference type="Gene3D" id="3.40.50.2300">
    <property type="match status" value="2"/>
</dbReference>
<proteinExistence type="predicted"/>
<organism evidence="5 6">
    <name type="scientific">Paenibacillus gansuensis</name>
    <dbReference type="NCBI Taxonomy" id="306542"/>
    <lineage>
        <taxon>Bacteria</taxon>
        <taxon>Bacillati</taxon>
        <taxon>Bacillota</taxon>
        <taxon>Bacilli</taxon>
        <taxon>Bacillales</taxon>
        <taxon>Paenibacillaceae</taxon>
        <taxon>Paenibacillus</taxon>
    </lineage>
</organism>
<dbReference type="PROSITE" id="PS50932">
    <property type="entry name" value="HTH_LACI_2"/>
    <property type="match status" value="1"/>
</dbReference>
<dbReference type="PROSITE" id="PS00356">
    <property type="entry name" value="HTH_LACI_1"/>
    <property type="match status" value="1"/>
</dbReference>
<keyword evidence="1" id="KW-0805">Transcription regulation</keyword>
<dbReference type="SUPFAM" id="SSF53822">
    <property type="entry name" value="Periplasmic binding protein-like I"/>
    <property type="match status" value="1"/>
</dbReference>
<dbReference type="CDD" id="cd06284">
    <property type="entry name" value="PBP1_LacI-like"/>
    <property type="match status" value="1"/>
</dbReference>
<sequence length="332" mass="36855">MATIMDVARLAGVSRTTVSRVLNNSPRVDKETLRKVRSAIQELNYEPSDMARNLRKQKTGLIAVLVPDISNPFFSGLLEGMENVALEAGYKIILCITGGNPEREMQYIRMIENKQVDGIILTALRNPVDFITPYLRYGPIVFANEYLDGDPIPSVAIDNTAAAQMVTQHLIDSGHRRIAFINGPEHIIICRDRKLGYLKALQDNGLAVDQHIIMDGEYKMDTAASCAQQLVTRSSRPTAILAANDTMAVGVVKALQCNGFQIPEDVAVAGFDNNPFSTVIEPNVTTVEQPIYTMGAETVHLLLTCFTTEIQKIEPRRRILETRLLVRRSSTR</sequence>
<name>A0ABW5PC65_9BACL</name>
<evidence type="ECO:0000259" key="4">
    <source>
        <dbReference type="PROSITE" id="PS50932"/>
    </source>
</evidence>
<evidence type="ECO:0000256" key="3">
    <source>
        <dbReference type="ARBA" id="ARBA00023163"/>
    </source>
</evidence>
<reference evidence="6" key="1">
    <citation type="journal article" date="2019" name="Int. J. Syst. Evol. Microbiol.">
        <title>The Global Catalogue of Microorganisms (GCM) 10K type strain sequencing project: providing services to taxonomists for standard genome sequencing and annotation.</title>
        <authorList>
            <consortium name="The Broad Institute Genomics Platform"/>
            <consortium name="The Broad Institute Genome Sequencing Center for Infectious Disease"/>
            <person name="Wu L."/>
            <person name="Ma J."/>
        </authorList>
    </citation>
    <scope>NUCLEOTIDE SEQUENCE [LARGE SCALE GENOMIC DNA]</scope>
    <source>
        <strain evidence="6">KCTC 3950</strain>
    </source>
</reference>
<dbReference type="Pfam" id="PF00356">
    <property type="entry name" value="LacI"/>
    <property type="match status" value="1"/>
</dbReference>
<evidence type="ECO:0000313" key="5">
    <source>
        <dbReference type="EMBL" id="MFD2612451.1"/>
    </source>
</evidence>
<dbReference type="PANTHER" id="PTHR30146">
    <property type="entry name" value="LACI-RELATED TRANSCRIPTIONAL REPRESSOR"/>
    <property type="match status" value="1"/>
</dbReference>
<keyword evidence="3" id="KW-0804">Transcription</keyword>
<evidence type="ECO:0000256" key="2">
    <source>
        <dbReference type="ARBA" id="ARBA00023125"/>
    </source>
</evidence>
<dbReference type="InterPro" id="IPR028082">
    <property type="entry name" value="Peripla_BP_I"/>
</dbReference>
<dbReference type="CDD" id="cd01392">
    <property type="entry name" value="HTH_LacI"/>
    <property type="match status" value="1"/>
</dbReference>
<dbReference type="GO" id="GO:0003677">
    <property type="term" value="F:DNA binding"/>
    <property type="evidence" value="ECO:0007669"/>
    <property type="project" value="UniProtKB-KW"/>
</dbReference>
<dbReference type="SUPFAM" id="SSF47413">
    <property type="entry name" value="lambda repressor-like DNA-binding domains"/>
    <property type="match status" value="1"/>
</dbReference>
<dbReference type="Pfam" id="PF00532">
    <property type="entry name" value="Peripla_BP_1"/>
    <property type="match status" value="1"/>
</dbReference>
<evidence type="ECO:0000313" key="6">
    <source>
        <dbReference type="Proteomes" id="UP001597541"/>
    </source>
</evidence>
<protein>
    <submittedName>
        <fullName evidence="5">LacI family DNA-binding transcriptional regulator</fullName>
    </submittedName>
</protein>
<feature type="domain" description="HTH lacI-type" evidence="4">
    <location>
        <begin position="2"/>
        <end position="56"/>
    </location>
</feature>
<dbReference type="SMART" id="SM00354">
    <property type="entry name" value="HTH_LACI"/>
    <property type="match status" value="1"/>
</dbReference>
<gene>
    <name evidence="5" type="ORF">ACFSUF_08460</name>
</gene>
<dbReference type="InterPro" id="IPR001761">
    <property type="entry name" value="Peripla_BP/Lac1_sug-bd_dom"/>
</dbReference>
<comment type="caution">
    <text evidence="5">The sequence shown here is derived from an EMBL/GenBank/DDBJ whole genome shotgun (WGS) entry which is preliminary data.</text>
</comment>
<dbReference type="InterPro" id="IPR010982">
    <property type="entry name" value="Lambda_DNA-bd_dom_sf"/>
</dbReference>
<accession>A0ABW5PC65</accession>
<dbReference type="RefSeq" id="WP_377602030.1">
    <property type="nucleotide sequence ID" value="NZ_JBHUME010000007.1"/>
</dbReference>
<keyword evidence="2 5" id="KW-0238">DNA-binding</keyword>
<dbReference type="PANTHER" id="PTHR30146:SF109">
    <property type="entry name" value="HTH-TYPE TRANSCRIPTIONAL REGULATOR GALS"/>
    <property type="match status" value="1"/>
</dbReference>